<evidence type="ECO:0000313" key="2">
    <source>
        <dbReference type="Proteomes" id="UP000249135"/>
    </source>
</evidence>
<accession>A0A2W5PQK0</accession>
<dbReference type="Proteomes" id="UP000249135">
    <property type="component" value="Unassembled WGS sequence"/>
</dbReference>
<name>A0A2W5PQK0_VARPD</name>
<sequence length="105" mass="11605">MGLGEGRPLETNEWSATPRNKIAVIRNSKLPRVDASWLETQHLQLQGNEIGSLDLSNSRIGQLELSGNTISRAVDFANTQAKQANVQRLRSDQAKLEGSNIKLPR</sequence>
<evidence type="ECO:0000313" key="1">
    <source>
        <dbReference type="EMBL" id="PZQ65005.1"/>
    </source>
</evidence>
<reference evidence="1 2" key="1">
    <citation type="submission" date="2017-08" db="EMBL/GenBank/DDBJ databases">
        <title>Infants hospitalized years apart are colonized by the same room-sourced microbial strains.</title>
        <authorList>
            <person name="Brooks B."/>
            <person name="Olm M.R."/>
            <person name="Firek B.A."/>
            <person name="Baker R."/>
            <person name="Thomas B.C."/>
            <person name="Morowitz M.J."/>
            <person name="Banfield J.F."/>
        </authorList>
    </citation>
    <scope>NUCLEOTIDE SEQUENCE [LARGE SCALE GENOMIC DNA]</scope>
    <source>
        <strain evidence="1">S2_005_003_R2_41</strain>
    </source>
</reference>
<gene>
    <name evidence="1" type="ORF">DI563_26115</name>
</gene>
<comment type="caution">
    <text evidence="1">The sequence shown here is derived from an EMBL/GenBank/DDBJ whole genome shotgun (WGS) entry which is preliminary data.</text>
</comment>
<dbReference type="AlphaFoldDB" id="A0A2W5PQK0"/>
<proteinExistence type="predicted"/>
<organism evidence="1 2">
    <name type="scientific">Variovorax paradoxus</name>
    <dbReference type="NCBI Taxonomy" id="34073"/>
    <lineage>
        <taxon>Bacteria</taxon>
        <taxon>Pseudomonadati</taxon>
        <taxon>Pseudomonadota</taxon>
        <taxon>Betaproteobacteria</taxon>
        <taxon>Burkholderiales</taxon>
        <taxon>Comamonadaceae</taxon>
        <taxon>Variovorax</taxon>
    </lineage>
</organism>
<protein>
    <submittedName>
        <fullName evidence="1">Uncharacterized protein</fullName>
    </submittedName>
</protein>
<dbReference type="EMBL" id="QFPP01000517">
    <property type="protein sequence ID" value="PZQ65005.1"/>
    <property type="molecule type" value="Genomic_DNA"/>
</dbReference>